<dbReference type="RefSeq" id="WP_022936831.1">
    <property type="nucleotide sequence ID" value="NZ_CABKRQ010000001.1"/>
</dbReference>
<keyword evidence="2" id="KW-1185">Reference proteome</keyword>
<gene>
    <name evidence="1" type="ORF">DES51_10871</name>
</gene>
<organism evidence="1 2">
    <name type="scientific">Dielma fastidiosa</name>
    <dbReference type="NCBI Taxonomy" id="1034346"/>
    <lineage>
        <taxon>Bacteria</taxon>
        <taxon>Bacillati</taxon>
        <taxon>Bacillota</taxon>
        <taxon>Erysipelotrichia</taxon>
        <taxon>Erysipelotrichales</taxon>
        <taxon>Erysipelotrichaceae</taxon>
        <taxon>Dielma</taxon>
    </lineage>
</organism>
<accession>A0A318KJ49</accession>
<reference evidence="1 2" key="1">
    <citation type="submission" date="2018-05" db="EMBL/GenBank/DDBJ databases">
        <title>Genomic Encyclopedia of Type Strains, Phase IV (KMG-IV): sequencing the most valuable type-strain genomes for metagenomic binning, comparative biology and taxonomic classification.</title>
        <authorList>
            <person name="Goeker M."/>
        </authorList>
    </citation>
    <scope>NUCLEOTIDE SEQUENCE [LARGE SCALE GENOMIC DNA]</scope>
    <source>
        <strain evidence="1 2">JC118</strain>
    </source>
</reference>
<dbReference type="EMBL" id="QJKH01000008">
    <property type="protein sequence ID" value="PXX78144.1"/>
    <property type="molecule type" value="Genomic_DNA"/>
</dbReference>
<evidence type="ECO:0000313" key="2">
    <source>
        <dbReference type="Proteomes" id="UP000247612"/>
    </source>
</evidence>
<name>A0A318KJ49_9FIRM</name>
<dbReference type="OrthoDB" id="1650430at2"/>
<dbReference type="Proteomes" id="UP000247612">
    <property type="component" value="Unassembled WGS sequence"/>
</dbReference>
<comment type="caution">
    <text evidence="1">The sequence shown here is derived from an EMBL/GenBank/DDBJ whole genome shotgun (WGS) entry which is preliminary data.</text>
</comment>
<sequence length="283" mass="33663">MMIDEKQLAEKMDKMYADLETMDQSLMMENLKAMGCTWSYEQIVDELTKNWNDLKVSDKIFETCTIDDTCSIYPRDFIDEAIYLILSKFHQFKFEHYGLISKRLDDLREAELDDCEKIAQLESCFQRFFKMCKCFDLDNFDRITYEVNDGIDLHSIIVDYLDECMEQGRMNDPRYYQKIIDFVLRFNKQFSYVNDFLAYALEVELATAYVALKNPKGEKMLLAAIDKRNDKTEAILYYGLAYLDEYPQKTLKIFDRYKALLNKESDSYEIIMEIINDMKQEQA</sequence>
<proteinExistence type="predicted"/>
<dbReference type="AlphaFoldDB" id="A0A318KJ49"/>
<evidence type="ECO:0000313" key="1">
    <source>
        <dbReference type="EMBL" id="PXX78144.1"/>
    </source>
</evidence>
<protein>
    <submittedName>
        <fullName evidence="1">Uncharacterized protein</fullName>
    </submittedName>
</protein>
<dbReference type="STRING" id="1034346.GCA_000313565_00527"/>